<evidence type="ECO:0000256" key="1">
    <source>
        <dbReference type="SAM" id="MobiDB-lite"/>
    </source>
</evidence>
<proteinExistence type="predicted"/>
<name>A0A956SGB8_UNCEI</name>
<feature type="region of interest" description="Disordered" evidence="1">
    <location>
        <begin position="114"/>
        <end position="139"/>
    </location>
</feature>
<dbReference type="Proteomes" id="UP000739538">
    <property type="component" value="Unassembled WGS sequence"/>
</dbReference>
<keyword evidence="2" id="KW-0732">Signal</keyword>
<sequence length="427" mass="43725">MRSSLFVAILFSTLSVSAHADIFVPSDGSDGVLTGTQQIDLSLAAYTDGEGETWEIPSPIEGQGVYDTKKWAVVFKYESVNIASGQTITFKNHPSRAPVVWLVQGDVTIAGTVNLDGGGGNDQSPSSPGPGGFRGGRRIVNYQDPASEGLGPGGGGFDGTYGRPGSYATNAGGVSGLTYGNVRILPLIGGSGGAGDPNWWDSRGGGGAGGGAILIAAQGEINIASSGLILCRGGNSGVCGNGNERPGAGSGGAIRLVADLISGSAPGLRAIGGCVGYNSQGGNGRIRLEANAITITNLPDIGNDWTWMLPPEFNGAEIWPAADAPTVRVTSIGGEDVPIDPSSRFAEQGDVFLTTADSVDVVVEAENVPLDWTVVVEITQRSGDRAQRTPTTLIGGNELLSTWSVRVPPLPATDYVAVQARAYNANP</sequence>
<organism evidence="3 4">
    <name type="scientific">Eiseniibacteriota bacterium</name>
    <dbReference type="NCBI Taxonomy" id="2212470"/>
    <lineage>
        <taxon>Bacteria</taxon>
        <taxon>Candidatus Eiseniibacteriota</taxon>
    </lineage>
</organism>
<reference evidence="3" key="1">
    <citation type="submission" date="2020-04" db="EMBL/GenBank/DDBJ databases">
        <authorList>
            <person name="Zhang T."/>
        </authorList>
    </citation>
    <scope>NUCLEOTIDE SEQUENCE</scope>
    <source>
        <strain evidence="3">HKST-UBA02</strain>
    </source>
</reference>
<dbReference type="EMBL" id="JAGQHS010000171">
    <property type="protein sequence ID" value="MCA9758419.1"/>
    <property type="molecule type" value="Genomic_DNA"/>
</dbReference>
<evidence type="ECO:0000313" key="4">
    <source>
        <dbReference type="Proteomes" id="UP000739538"/>
    </source>
</evidence>
<feature type="signal peptide" evidence="2">
    <location>
        <begin position="1"/>
        <end position="20"/>
    </location>
</feature>
<gene>
    <name evidence="3" type="ORF">KDA27_21665</name>
</gene>
<accession>A0A956SGB8</accession>
<reference evidence="3" key="2">
    <citation type="journal article" date="2021" name="Microbiome">
        <title>Successional dynamics and alternative stable states in a saline activated sludge microbial community over 9 years.</title>
        <authorList>
            <person name="Wang Y."/>
            <person name="Ye J."/>
            <person name="Ju F."/>
            <person name="Liu L."/>
            <person name="Boyd J.A."/>
            <person name="Deng Y."/>
            <person name="Parks D.H."/>
            <person name="Jiang X."/>
            <person name="Yin X."/>
            <person name="Woodcroft B.J."/>
            <person name="Tyson G.W."/>
            <person name="Hugenholtz P."/>
            <person name="Polz M.F."/>
            <person name="Zhang T."/>
        </authorList>
    </citation>
    <scope>NUCLEOTIDE SEQUENCE</scope>
    <source>
        <strain evidence="3">HKST-UBA02</strain>
    </source>
</reference>
<comment type="caution">
    <text evidence="3">The sequence shown here is derived from an EMBL/GenBank/DDBJ whole genome shotgun (WGS) entry which is preliminary data.</text>
</comment>
<feature type="chain" id="PRO_5037377827" evidence="2">
    <location>
        <begin position="21"/>
        <end position="427"/>
    </location>
</feature>
<protein>
    <submittedName>
        <fullName evidence="3">Uncharacterized protein</fullName>
    </submittedName>
</protein>
<evidence type="ECO:0000256" key="2">
    <source>
        <dbReference type="SAM" id="SignalP"/>
    </source>
</evidence>
<dbReference type="AlphaFoldDB" id="A0A956SGB8"/>
<evidence type="ECO:0000313" key="3">
    <source>
        <dbReference type="EMBL" id="MCA9758419.1"/>
    </source>
</evidence>